<dbReference type="InterPro" id="IPR047655">
    <property type="entry name" value="Transpos_IS630-like"/>
</dbReference>
<keyword evidence="2" id="KW-0804">Transcription</keyword>
<name>A0ABS0G9T8_9VIBR</name>
<evidence type="ECO:0000259" key="4">
    <source>
        <dbReference type="Pfam" id="PF13592"/>
    </source>
</evidence>
<feature type="domain" description="Winged helix-turn helix" evidence="4">
    <location>
        <begin position="96"/>
        <end position="152"/>
    </location>
</feature>
<protein>
    <submittedName>
        <fullName evidence="5">IS630 family transposase</fullName>
    </submittedName>
</protein>
<organism evidence="5 8">
    <name type="scientific">Vibrio nitrifigilis</name>
    <dbReference type="NCBI Taxonomy" id="2789781"/>
    <lineage>
        <taxon>Bacteria</taxon>
        <taxon>Pseudomonadati</taxon>
        <taxon>Pseudomonadota</taxon>
        <taxon>Gammaproteobacteria</taxon>
        <taxon>Vibrionales</taxon>
        <taxon>Vibrionaceae</taxon>
        <taxon>Vibrio</taxon>
    </lineage>
</organism>
<dbReference type="Pfam" id="PF13592">
    <property type="entry name" value="HTH_33"/>
    <property type="match status" value="1"/>
</dbReference>
<dbReference type="InterPro" id="IPR036397">
    <property type="entry name" value="RNaseH_sf"/>
</dbReference>
<accession>A0ABS0G9T8</accession>
<dbReference type="EMBL" id="JADPMR010000001">
    <property type="protein sequence ID" value="MBF8999174.1"/>
    <property type="molecule type" value="Genomic_DNA"/>
</dbReference>
<keyword evidence="8" id="KW-1185">Reference proteome</keyword>
<evidence type="ECO:0000256" key="2">
    <source>
        <dbReference type="ARBA" id="ARBA00023163"/>
    </source>
</evidence>
<comment type="caution">
    <text evidence="5">The sequence shown here is derived from an EMBL/GenBank/DDBJ whole genome shotgun (WGS) entry which is preliminary data.</text>
</comment>
<evidence type="ECO:0000313" key="8">
    <source>
        <dbReference type="Proteomes" id="UP000597206"/>
    </source>
</evidence>
<dbReference type="PANTHER" id="PTHR46564">
    <property type="entry name" value="TRANSPOSASE"/>
    <property type="match status" value="1"/>
</dbReference>
<dbReference type="PANTHER" id="PTHR46564:SF1">
    <property type="entry name" value="TRANSPOSASE"/>
    <property type="match status" value="1"/>
</dbReference>
<dbReference type="Gene3D" id="1.10.10.2690">
    <property type="match status" value="1"/>
</dbReference>
<reference evidence="5 8" key="1">
    <citation type="submission" date="2020-11" db="EMBL/GenBank/DDBJ databases">
        <title>Vibrio nitrifigilis sp. nov., a marine nitrogen-fixing bacterium isolated from the lagoon sediment of an islet inside an atoll.</title>
        <authorList>
            <person name="Wang L.-T."/>
            <person name="Shieh W.Y."/>
        </authorList>
    </citation>
    <scope>NUCLEOTIDE SEQUENCE [LARGE SCALE GENOMIC DNA]</scope>
    <source>
        <strain evidence="5 8">NFV-1</strain>
    </source>
</reference>
<evidence type="ECO:0000259" key="3">
    <source>
        <dbReference type="Pfam" id="PF13358"/>
    </source>
</evidence>
<feature type="domain" description="Tc1-like transposase DDE" evidence="3">
    <location>
        <begin position="171"/>
        <end position="310"/>
    </location>
</feature>
<dbReference type="Pfam" id="PF13384">
    <property type="entry name" value="HTH_23"/>
    <property type="match status" value="1"/>
</dbReference>
<dbReference type="NCBIfam" id="NF033545">
    <property type="entry name" value="transpos_IS630"/>
    <property type="match status" value="1"/>
</dbReference>
<evidence type="ECO:0000313" key="7">
    <source>
        <dbReference type="EMBL" id="MBF9001727.1"/>
    </source>
</evidence>
<dbReference type="SUPFAM" id="SSF46689">
    <property type="entry name" value="Homeodomain-like"/>
    <property type="match status" value="1"/>
</dbReference>
<dbReference type="EMBL" id="JADPMR010000003">
    <property type="protein sequence ID" value="MBF9001727.1"/>
    <property type="molecule type" value="Genomic_DNA"/>
</dbReference>
<dbReference type="Proteomes" id="UP000597206">
    <property type="component" value="Unassembled WGS sequence"/>
</dbReference>
<proteinExistence type="predicted"/>
<dbReference type="InterPro" id="IPR053721">
    <property type="entry name" value="Fimbrial_Adhesin_Reg"/>
</dbReference>
<dbReference type="InterPro" id="IPR025959">
    <property type="entry name" value="Winged_HTH_dom"/>
</dbReference>
<keyword evidence="1" id="KW-0805">Transcription regulation</keyword>
<evidence type="ECO:0000256" key="1">
    <source>
        <dbReference type="ARBA" id="ARBA00023015"/>
    </source>
</evidence>
<dbReference type="RefSeq" id="WP_196122387.1">
    <property type="nucleotide sequence ID" value="NZ_JADPMR010000001.1"/>
</dbReference>
<sequence length="341" mass="39256">MNPPDFPKLIRETSDARMRTRLLAISHFVDGKSRTEIAKYLKVSRTSVNNWVATYLKNGVEGLVEKQHTGRPPRLTEDQLSLLKLYITSNAIKPEGGRLQGTDIIEFIHEEFGLSYSLSGIYKILRKLNLVWITTRSKHPKQSVEAQEAFKKFPIETILKIPGHVALKDVQIWFQDEARFGQRNTTTRIWAKKGTRPRAVQQQQFEYAYLFGAVCVNTGETEAIVVPMSNMEAMKEQLRLISQSTPTGKHAVVIMDQASWHQSYLADSFKNLTVIHLPPYSPELNSIEQVWSWLRQKEIANRCFECYDDIVDKLCSAWNRFCADKSRVISLCFRDWTILTS</sequence>
<dbReference type="InterPro" id="IPR038717">
    <property type="entry name" value="Tc1-like_DDE_dom"/>
</dbReference>
<dbReference type="Gene3D" id="3.30.420.10">
    <property type="entry name" value="Ribonuclease H-like superfamily/Ribonuclease H"/>
    <property type="match status" value="1"/>
</dbReference>
<dbReference type="InterPro" id="IPR009057">
    <property type="entry name" value="Homeodomain-like_sf"/>
</dbReference>
<evidence type="ECO:0000313" key="5">
    <source>
        <dbReference type="EMBL" id="MBF8999174.1"/>
    </source>
</evidence>
<gene>
    <name evidence="5" type="ORF">I1A42_01035</name>
    <name evidence="6" type="ORF">I1A42_12025</name>
    <name evidence="7" type="ORF">I1A42_14640</name>
</gene>
<dbReference type="EMBL" id="JADPMR010000001">
    <property type="protein sequence ID" value="MBF9001265.1"/>
    <property type="molecule type" value="Genomic_DNA"/>
</dbReference>
<evidence type="ECO:0000313" key="6">
    <source>
        <dbReference type="EMBL" id="MBF9001265.1"/>
    </source>
</evidence>
<dbReference type="Pfam" id="PF13358">
    <property type="entry name" value="DDE_3"/>
    <property type="match status" value="1"/>
</dbReference>